<keyword evidence="2" id="KW-1185">Reference proteome</keyword>
<evidence type="ECO:0000313" key="1">
    <source>
        <dbReference type="EMBL" id="KAJ8657635.1"/>
    </source>
</evidence>
<dbReference type="GeneID" id="83214111"/>
<dbReference type="Proteomes" id="UP001234581">
    <property type="component" value="Unassembled WGS sequence"/>
</dbReference>
<dbReference type="RefSeq" id="XP_058342548.1">
    <property type="nucleotide sequence ID" value="XM_058486726.1"/>
</dbReference>
<dbReference type="PANTHER" id="PTHR13318:SF95">
    <property type="entry name" value="F-BOX PROTEIN YLR352W"/>
    <property type="match status" value="1"/>
</dbReference>
<proteinExistence type="predicted"/>
<accession>A0AAD7XX13</accession>
<comment type="caution">
    <text evidence="1">The sequence shown here is derived from an EMBL/GenBank/DDBJ whole genome shotgun (WGS) entry which is preliminary data.</text>
</comment>
<gene>
    <name evidence="1" type="ORF">O0I10_006701</name>
</gene>
<organism evidence="1 2">
    <name type="scientific">Lichtheimia ornata</name>
    <dbReference type="NCBI Taxonomy" id="688661"/>
    <lineage>
        <taxon>Eukaryota</taxon>
        <taxon>Fungi</taxon>
        <taxon>Fungi incertae sedis</taxon>
        <taxon>Mucoromycota</taxon>
        <taxon>Mucoromycotina</taxon>
        <taxon>Mucoromycetes</taxon>
        <taxon>Mucorales</taxon>
        <taxon>Lichtheimiaceae</taxon>
        <taxon>Lichtheimia</taxon>
    </lineage>
</organism>
<name>A0AAD7XX13_9FUNG</name>
<dbReference type="GO" id="GO:0031146">
    <property type="term" value="P:SCF-dependent proteasomal ubiquitin-dependent protein catabolic process"/>
    <property type="evidence" value="ECO:0007669"/>
    <property type="project" value="TreeGrafter"/>
</dbReference>
<evidence type="ECO:0000313" key="2">
    <source>
        <dbReference type="Proteomes" id="UP001234581"/>
    </source>
</evidence>
<dbReference type="EMBL" id="JARTCD010000030">
    <property type="protein sequence ID" value="KAJ8657635.1"/>
    <property type="molecule type" value="Genomic_DNA"/>
</dbReference>
<dbReference type="GO" id="GO:0019005">
    <property type="term" value="C:SCF ubiquitin ligase complex"/>
    <property type="evidence" value="ECO:0007669"/>
    <property type="project" value="TreeGrafter"/>
</dbReference>
<dbReference type="InterPro" id="IPR032675">
    <property type="entry name" value="LRR_dom_sf"/>
</dbReference>
<protein>
    <recommendedName>
        <fullName evidence="3">F-box domain-containing protein</fullName>
    </recommendedName>
</protein>
<reference evidence="1 2" key="1">
    <citation type="submission" date="2023-03" db="EMBL/GenBank/DDBJ databases">
        <title>Genome sequence of Lichtheimia ornata CBS 291.66.</title>
        <authorList>
            <person name="Mohabir J.T."/>
            <person name="Shea T.P."/>
            <person name="Kurbessoian T."/>
            <person name="Berby B."/>
            <person name="Fontaine J."/>
            <person name="Livny J."/>
            <person name="Gnirke A."/>
            <person name="Stajich J.E."/>
            <person name="Cuomo C.A."/>
        </authorList>
    </citation>
    <scope>NUCLEOTIDE SEQUENCE [LARGE SCALE GENOMIC DNA]</scope>
    <source>
        <strain evidence="1">CBS 291.66</strain>
    </source>
</reference>
<dbReference type="Gene3D" id="3.80.10.10">
    <property type="entry name" value="Ribonuclease Inhibitor"/>
    <property type="match status" value="1"/>
</dbReference>
<dbReference type="AlphaFoldDB" id="A0AAD7XX13"/>
<sequence length="591" mass="69219">MPQSKQCSMSSFKHGVFRWAKRANPDAALHGEHGGNRRPTLRKILDYAKLRNRSKKEDDAMQRYSKGIDFVGELPVDIVISKLIPMFMDHYIDSWGPCEYLYVSKRWRDRIVQCFQGLHFWVPDEEERTQRCLQLVQFPQYAKALRVEWYGRWWMDDLLRELNLCSLRELVVNGPDDTMDRFLPTLRSFSRNLRHLTIDHLHVSLYDLLLACPKLTSLTLSVYYHVTFDYIGLTTWPTLTALSISHVSGPITCDEVTLICKSFPALQKLELRSCADIQCVLVVSESFPSLTYLYICVYSNAVRIKFLDQGRQQHAQGITHLDICGSTQPNITCKDIFSLLKKHHTTLERLNWGMRLDKDDYDVFSLVYPRLTKLLLGCSGWWMLRNAPLLEELYITCDTIKEHPAVLGRIPANLQKLRMDITSYSPFPYMTSITRYFRRYHARAYSLSQLIIYTRKMKDVEMMLESICHLNQLDRLMIQYLNWDVTQMEIFIDQLANGCRRLSCLKLFSRTMPSPHAVNALKQLEHLNHFAFKIEEKDPTGGKFWDAIETLTQIKCIEIYCIKTFQLSEMRRVKGKRPDMEMIINRDAVPF</sequence>
<dbReference type="SUPFAM" id="SSF52058">
    <property type="entry name" value="L domain-like"/>
    <property type="match status" value="1"/>
</dbReference>
<evidence type="ECO:0008006" key="3">
    <source>
        <dbReference type="Google" id="ProtNLM"/>
    </source>
</evidence>
<dbReference type="PANTHER" id="PTHR13318">
    <property type="entry name" value="PARTNER OF PAIRED, ISOFORM B-RELATED"/>
    <property type="match status" value="1"/>
</dbReference>